<dbReference type="PANTHER" id="PTHR43801">
    <property type="entry name" value="NUCLEOTIDE-BINDING PROTEIN-RELATED"/>
    <property type="match status" value="1"/>
</dbReference>
<evidence type="ECO:0000313" key="3">
    <source>
        <dbReference type="Proteomes" id="UP000000378"/>
    </source>
</evidence>
<dbReference type="Proteomes" id="UP000000378">
    <property type="component" value="Chromosome"/>
</dbReference>
<evidence type="ECO:0000313" key="2">
    <source>
        <dbReference type="EMBL" id="ADI01641.1"/>
    </source>
</evidence>
<keyword evidence="1" id="KW-1133">Transmembrane helix</keyword>
<proteinExistence type="predicted"/>
<organism evidence="2 3">
    <name type="scientific">Syntrophothermus lipocalidus (strain DSM 12680 / TGB-C1)</name>
    <dbReference type="NCBI Taxonomy" id="643648"/>
    <lineage>
        <taxon>Bacteria</taxon>
        <taxon>Bacillati</taxon>
        <taxon>Bacillota</taxon>
        <taxon>Clostridia</taxon>
        <taxon>Eubacteriales</taxon>
        <taxon>Syntrophomonadaceae</taxon>
        <taxon>Syntrophothermus</taxon>
    </lineage>
</organism>
<reference evidence="3" key="1">
    <citation type="journal article" date="2010" name="Stand. Genomic Sci.">
        <title>Complete genome sequence of Syntrophothermus lipocalidus type strain (TGB-C1T).</title>
        <authorList>
            <consortium name="US DOE Joint Genome Institute (JGI-PGF)"/>
            <person name="Djao O."/>
            <person name="Zhang X."/>
            <person name="Lucas S."/>
            <person name="Lapidus A."/>
            <person name="Glavina Del Rio T."/>
            <person name="Nolan M."/>
            <person name="Tice H."/>
            <person name="Cheng J."/>
            <person name="Han C."/>
            <person name="Tapia R."/>
            <person name="Goodwin L."/>
            <person name="Pitluck S."/>
            <person name="Liolios K."/>
            <person name="Ivanova N."/>
            <person name="Mavromatis K."/>
            <person name="Mikhailova N."/>
            <person name="Ovchinnikova G."/>
            <person name="Pati A."/>
            <person name="Brambilla E."/>
            <person name="Chen A."/>
            <person name="Palaniappan K."/>
            <person name="Land M."/>
            <person name="Hauser L."/>
            <person name="Chang Y."/>
            <person name="Jeffries C."/>
            <person name="Rohde M."/>
            <person name="Sikorski J."/>
            <person name="Spring S."/>
            <person name="Goker M."/>
            <person name="Detter J."/>
            <person name="Woyke T."/>
            <person name="Bristow J."/>
            <person name="Eisen J."/>
            <person name="Markowitz V."/>
            <person name="Hugenholtz P."/>
            <person name="Kyrpides N."/>
            <person name="Klenk H."/>
        </authorList>
    </citation>
    <scope>NUCLEOTIDE SEQUENCE [LARGE SCALE GENOMIC DNA]</scope>
    <source>
        <strain evidence="3">DSM 12680 / TGB-C1</strain>
    </source>
</reference>
<evidence type="ECO:0000256" key="1">
    <source>
        <dbReference type="SAM" id="Phobius"/>
    </source>
</evidence>
<dbReference type="PANTHER" id="PTHR43801:SF1">
    <property type="entry name" value="POLYPRENYL SYNTHETASE"/>
    <property type="match status" value="1"/>
</dbReference>
<dbReference type="Pfam" id="PF01976">
    <property type="entry name" value="DUF116"/>
    <property type="match status" value="1"/>
</dbReference>
<feature type="transmembrane region" description="Helical" evidence="1">
    <location>
        <begin position="82"/>
        <end position="101"/>
    </location>
</feature>
<sequence>MRIKRRVYVGLLVASLFLLAGLATGGWYLVTHRSIVVSRIILTAALIAGGIGFIIIGCGILAIVLTIIRCRSIPSFDGMMRAANQLLFPLAVFLGTLVGIGREKVWQSFIAVNNTLVKAKSSLASPSRLMILVPHCLQDSECPHKITADVNNCKKCGKCCIKDLIELAEKYHAVLKVATGGTLARKYISDFRPQAVVAVACERDLSSGIQDAGVLPVLGVLNSRPNGPCFNTKVAIEEVENAIKTIIKI</sequence>
<evidence type="ECO:0008006" key="4">
    <source>
        <dbReference type="Google" id="ProtNLM"/>
    </source>
</evidence>
<dbReference type="STRING" id="643648.Slip_0861"/>
<dbReference type="eggNOG" id="COG1852">
    <property type="taxonomic scope" value="Bacteria"/>
</dbReference>
<dbReference type="PIRSF" id="PIRSF006594">
    <property type="entry name" value="UCP006594"/>
    <property type="match status" value="1"/>
</dbReference>
<keyword evidence="3" id="KW-1185">Reference proteome</keyword>
<feature type="transmembrane region" description="Helical" evidence="1">
    <location>
        <begin position="40"/>
        <end position="70"/>
    </location>
</feature>
<name>D7CLQ6_SYNLT</name>
<dbReference type="EMBL" id="CP002048">
    <property type="protein sequence ID" value="ADI01641.1"/>
    <property type="molecule type" value="Genomic_DNA"/>
</dbReference>
<dbReference type="AlphaFoldDB" id="D7CLQ6"/>
<gene>
    <name evidence="2" type="ordered locus">Slip_0861</name>
</gene>
<dbReference type="HOGENOM" id="CLU_067052_0_2_9"/>
<keyword evidence="1" id="KW-0812">Transmembrane</keyword>
<reference evidence="2 3" key="2">
    <citation type="journal article" date="2010" name="Stand. Genomic Sci.">
        <title>Complete genome sequence of Syntrophothermus lipocalidus type strain (TGB-C1).</title>
        <authorList>
            <person name="Djao O.D."/>
            <person name="Zhang X."/>
            <person name="Lucas S."/>
            <person name="Lapidus A."/>
            <person name="Del Rio T.G."/>
            <person name="Nolan M."/>
            <person name="Tice H."/>
            <person name="Cheng J.F."/>
            <person name="Han C."/>
            <person name="Tapia R."/>
            <person name="Goodwin L."/>
            <person name="Pitluck S."/>
            <person name="Liolios K."/>
            <person name="Ivanova N."/>
            <person name="Mavromatis K."/>
            <person name="Mikhailova N."/>
            <person name="Ovchinnikova G."/>
            <person name="Pati A."/>
            <person name="Brambilla E."/>
            <person name="Chen A."/>
            <person name="Palaniappan K."/>
            <person name="Land M."/>
            <person name="Hauser L."/>
            <person name="Chang Y.J."/>
            <person name="Jeffries C.D."/>
            <person name="Rohde M."/>
            <person name="Sikorski J."/>
            <person name="Spring S."/>
            <person name="Goker M."/>
            <person name="Detter J.C."/>
            <person name="Woyke T."/>
            <person name="Bristow J."/>
            <person name="Eisen J.A."/>
            <person name="Markowitz V."/>
            <person name="Hugenholtz P."/>
            <person name="Kyrpides N.C."/>
            <person name="Klenk H.P."/>
        </authorList>
    </citation>
    <scope>NUCLEOTIDE SEQUENCE [LARGE SCALE GENOMIC DNA]</scope>
    <source>
        <strain evidence="3">DSM 12680 / TGB-C1</strain>
    </source>
</reference>
<accession>D7CLQ6</accession>
<dbReference type="RefSeq" id="WP_013175043.1">
    <property type="nucleotide sequence ID" value="NC_014220.1"/>
</dbReference>
<dbReference type="InterPro" id="IPR002829">
    <property type="entry name" value="DUF116"/>
</dbReference>
<feature type="transmembrane region" description="Helical" evidence="1">
    <location>
        <begin position="7"/>
        <end position="28"/>
    </location>
</feature>
<keyword evidence="1" id="KW-0472">Membrane</keyword>
<dbReference type="KEGG" id="slp:Slip_0861"/>
<dbReference type="OrthoDB" id="9787348at2"/>
<protein>
    <recommendedName>
        <fullName evidence="4">DUF116 domain-containing protein</fullName>
    </recommendedName>
</protein>